<keyword evidence="2" id="KW-1185">Reference proteome</keyword>
<protein>
    <submittedName>
        <fullName evidence="1">Uncharacterized protein</fullName>
    </submittedName>
</protein>
<evidence type="ECO:0000313" key="2">
    <source>
        <dbReference type="Proteomes" id="UP001589575"/>
    </source>
</evidence>
<proteinExistence type="predicted"/>
<comment type="caution">
    <text evidence="1">The sequence shown here is derived from an EMBL/GenBank/DDBJ whole genome shotgun (WGS) entry which is preliminary data.</text>
</comment>
<name>A0ABV5G4Y3_9MICC</name>
<dbReference type="Proteomes" id="UP001589575">
    <property type="component" value="Unassembled WGS sequence"/>
</dbReference>
<gene>
    <name evidence="1" type="ORF">ACFFX0_23480</name>
</gene>
<evidence type="ECO:0000313" key="1">
    <source>
        <dbReference type="EMBL" id="MFB9073992.1"/>
    </source>
</evidence>
<reference evidence="1 2" key="1">
    <citation type="submission" date="2024-09" db="EMBL/GenBank/DDBJ databases">
        <authorList>
            <person name="Sun Q."/>
            <person name="Mori K."/>
        </authorList>
    </citation>
    <scope>NUCLEOTIDE SEQUENCE [LARGE SCALE GENOMIC DNA]</scope>
    <source>
        <strain evidence="1 2">CCM 7609</strain>
    </source>
</reference>
<sequence length="54" mass="5662">MRVLRHWPPSPDSRLHGVAPGSAGDVMEMDTARPPVRCSGLLPPGTACTVARGP</sequence>
<dbReference type="EMBL" id="JBHMFI010000001">
    <property type="protein sequence ID" value="MFB9073992.1"/>
    <property type="molecule type" value="Genomic_DNA"/>
</dbReference>
<accession>A0ABV5G4Y3</accession>
<organism evidence="1 2">
    <name type="scientific">Citricoccus parietis</name>
    <dbReference type="NCBI Taxonomy" id="592307"/>
    <lineage>
        <taxon>Bacteria</taxon>
        <taxon>Bacillati</taxon>
        <taxon>Actinomycetota</taxon>
        <taxon>Actinomycetes</taxon>
        <taxon>Micrococcales</taxon>
        <taxon>Micrococcaceae</taxon>
        <taxon>Citricoccus</taxon>
    </lineage>
</organism>